<reference evidence="1 2" key="1">
    <citation type="journal article" date="2019" name="Sci. Rep.">
        <title>Orb-weaving spider Araneus ventricosus genome elucidates the spidroin gene catalogue.</title>
        <authorList>
            <person name="Kono N."/>
            <person name="Nakamura H."/>
            <person name="Ohtoshi R."/>
            <person name="Moran D.A.P."/>
            <person name="Shinohara A."/>
            <person name="Yoshida Y."/>
            <person name="Fujiwara M."/>
            <person name="Mori M."/>
            <person name="Tomita M."/>
            <person name="Arakawa K."/>
        </authorList>
    </citation>
    <scope>NUCLEOTIDE SEQUENCE [LARGE SCALE GENOMIC DNA]</scope>
</reference>
<sequence length="97" mass="11162">MIPSIPNLMKLHQLTRNKLENVQLCYLSRFTCEKCLHYSSEPSFVELSPCFKNTNDCKDSQASTPDLESEPIIVGAWVAVVYDENRFPDEFVNLNFT</sequence>
<comment type="caution">
    <text evidence="1">The sequence shown here is derived from an EMBL/GenBank/DDBJ whole genome shotgun (WGS) entry which is preliminary data.</text>
</comment>
<keyword evidence="2" id="KW-1185">Reference proteome</keyword>
<name>A0A4Y2G3T3_ARAVE</name>
<dbReference type="Proteomes" id="UP000499080">
    <property type="component" value="Unassembled WGS sequence"/>
</dbReference>
<protein>
    <submittedName>
        <fullName evidence="1">Uncharacterized protein</fullName>
    </submittedName>
</protein>
<accession>A0A4Y2G3T3</accession>
<proteinExistence type="predicted"/>
<dbReference type="OrthoDB" id="6629409at2759"/>
<evidence type="ECO:0000313" key="2">
    <source>
        <dbReference type="Proteomes" id="UP000499080"/>
    </source>
</evidence>
<dbReference type="EMBL" id="BGPR01001202">
    <property type="protein sequence ID" value="GBM48041.1"/>
    <property type="molecule type" value="Genomic_DNA"/>
</dbReference>
<dbReference type="AlphaFoldDB" id="A0A4Y2G3T3"/>
<gene>
    <name evidence="1" type="ORF">AVEN_34369_1</name>
</gene>
<organism evidence="1 2">
    <name type="scientific">Araneus ventricosus</name>
    <name type="common">Orbweaver spider</name>
    <name type="synonym">Epeira ventricosa</name>
    <dbReference type="NCBI Taxonomy" id="182803"/>
    <lineage>
        <taxon>Eukaryota</taxon>
        <taxon>Metazoa</taxon>
        <taxon>Ecdysozoa</taxon>
        <taxon>Arthropoda</taxon>
        <taxon>Chelicerata</taxon>
        <taxon>Arachnida</taxon>
        <taxon>Araneae</taxon>
        <taxon>Araneomorphae</taxon>
        <taxon>Entelegynae</taxon>
        <taxon>Araneoidea</taxon>
        <taxon>Araneidae</taxon>
        <taxon>Araneus</taxon>
    </lineage>
</organism>
<evidence type="ECO:0000313" key="1">
    <source>
        <dbReference type="EMBL" id="GBM48041.1"/>
    </source>
</evidence>